<dbReference type="PANTHER" id="PTHR11902:SF1">
    <property type="entry name" value="ENOLASE"/>
    <property type="match status" value="1"/>
</dbReference>
<evidence type="ECO:0000256" key="5">
    <source>
        <dbReference type="ARBA" id="ARBA00023239"/>
    </source>
</evidence>
<dbReference type="Pfam" id="PF00113">
    <property type="entry name" value="Enolase_C"/>
    <property type="match status" value="1"/>
</dbReference>
<evidence type="ECO:0000256" key="1">
    <source>
        <dbReference type="ARBA" id="ARBA00005031"/>
    </source>
</evidence>
<evidence type="ECO:0000256" key="6">
    <source>
        <dbReference type="ARBA" id="ARBA00031125"/>
    </source>
</evidence>
<protein>
    <recommendedName>
        <fullName evidence="3">phosphopyruvate hydratase</fullName>
        <ecNumber evidence="3">4.2.1.11</ecNumber>
    </recommendedName>
    <alternativeName>
        <fullName evidence="6">2-phospho-D-glycerate hydro-lyase</fullName>
    </alternativeName>
    <alternativeName>
        <fullName evidence="7">2-phosphoglycerate dehydratase</fullName>
    </alternativeName>
</protein>
<dbReference type="GO" id="GO:0004634">
    <property type="term" value="F:phosphopyruvate hydratase activity"/>
    <property type="evidence" value="ECO:0007669"/>
    <property type="project" value="UniProtKB-EC"/>
</dbReference>
<feature type="non-terminal residue" evidence="9">
    <location>
        <position position="1"/>
    </location>
</feature>
<dbReference type="Gene3D" id="3.20.20.120">
    <property type="entry name" value="Enolase-like C-terminal domain"/>
    <property type="match status" value="1"/>
</dbReference>
<evidence type="ECO:0000256" key="3">
    <source>
        <dbReference type="ARBA" id="ARBA00012058"/>
    </source>
</evidence>
<dbReference type="OrthoDB" id="1739814at2759"/>
<evidence type="ECO:0000256" key="7">
    <source>
        <dbReference type="ARBA" id="ARBA00032132"/>
    </source>
</evidence>
<keyword evidence="10" id="KW-1185">Reference proteome</keyword>
<dbReference type="Proteomes" id="UP000192578">
    <property type="component" value="Unassembled WGS sequence"/>
</dbReference>
<evidence type="ECO:0000313" key="9">
    <source>
        <dbReference type="EMBL" id="OWA55728.1"/>
    </source>
</evidence>
<keyword evidence="5" id="KW-0456">Lyase</keyword>
<dbReference type="AlphaFoldDB" id="A0A9X6RPP8"/>
<accession>A0A9X6RPP8</accession>
<sequence length="131" mass="14251">VGVGDEGGFAPNIVDGKDALLMIKEAIEVSGYTGQIKIGMDTAASEFCEKSEDASVPRVYNLDIKAEDQSAARKLSGDELADLYRSWLGEFDIVTLEDPFEQDDFESWAKLTASVPIQIVGDDLTVTNSER</sequence>
<dbReference type="GO" id="GO:0000015">
    <property type="term" value="C:phosphopyruvate hydratase complex"/>
    <property type="evidence" value="ECO:0007669"/>
    <property type="project" value="InterPro"/>
</dbReference>
<comment type="caution">
    <text evidence="9">The sequence shown here is derived from an EMBL/GenBank/DDBJ whole genome shotgun (WGS) entry which is preliminary data.</text>
</comment>
<name>A0A9X6RPP8_HYPEX</name>
<organism evidence="9 10">
    <name type="scientific">Hypsibius exemplaris</name>
    <name type="common">Freshwater tardigrade</name>
    <dbReference type="NCBI Taxonomy" id="2072580"/>
    <lineage>
        <taxon>Eukaryota</taxon>
        <taxon>Metazoa</taxon>
        <taxon>Ecdysozoa</taxon>
        <taxon>Tardigrada</taxon>
        <taxon>Eutardigrada</taxon>
        <taxon>Parachela</taxon>
        <taxon>Hypsibioidea</taxon>
        <taxon>Hypsibiidae</taxon>
        <taxon>Hypsibius</taxon>
    </lineage>
</organism>
<dbReference type="GO" id="GO:0000287">
    <property type="term" value="F:magnesium ion binding"/>
    <property type="evidence" value="ECO:0007669"/>
    <property type="project" value="InterPro"/>
</dbReference>
<dbReference type="InterPro" id="IPR020810">
    <property type="entry name" value="Enolase_C"/>
</dbReference>
<dbReference type="SUPFAM" id="SSF51604">
    <property type="entry name" value="Enolase C-terminal domain-like"/>
    <property type="match status" value="1"/>
</dbReference>
<feature type="domain" description="Enolase C-terminal TIM barrel" evidence="8">
    <location>
        <begin position="1"/>
        <end position="131"/>
    </location>
</feature>
<gene>
    <name evidence="9" type="ORF">BV898_20116</name>
</gene>
<keyword evidence="4" id="KW-0324">Glycolysis</keyword>
<dbReference type="EMBL" id="MTYJ01001375">
    <property type="protein sequence ID" value="OWA55728.1"/>
    <property type="molecule type" value="Genomic_DNA"/>
</dbReference>
<evidence type="ECO:0000256" key="4">
    <source>
        <dbReference type="ARBA" id="ARBA00023152"/>
    </source>
</evidence>
<evidence type="ECO:0000313" key="10">
    <source>
        <dbReference type="Proteomes" id="UP000192578"/>
    </source>
</evidence>
<dbReference type="EC" id="4.2.1.11" evidence="3"/>
<comment type="pathway">
    <text evidence="1">Carbohydrate degradation; glycolysis; pyruvate from D-glyceraldehyde 3-phosphate: step 4/5.</text>
</comment>
<dbReference type="InterPro" id="IPR036849">
    <property type="entry name" value="Enolase-like_C_sf"/>
</dbReference>
<dbReference type="SMART" id="SM01192">
    <property type="entry name" value="Enolase_C"/>
    <property type="match status" value="1"/>
</dbReference>
<reference evidence="10" key="1">
    <citation type="submission" date="2017-01" db="EMBL/GenBank/DDBJ databases">
        <title>Comparative genomics of anhydrobiosis in the tardigrade Hypsibius dujardini.</title>
        <authorList>
            <person name="Yoshida Y."/>
            <person name="Koutsovoulos G."/>
            <person name="Laetsch D."/>
            <person name="Stevens L."/>
            <person name="Kumar S."/>
            <person name="Horikawa D."/>
            <person name="Ishino K."/>
            <person name="Komine S."/>
            <person name="Tomita M."/>
            <person name="Blaxter M."/>
            <person name="Arakawa K."/>
        </authorList>
    </citation>
    <scope>NUCLEOTIDE SEQUENCE [LARGE SCALE GENOMIC DNA]</scope>
    <source>
        <strain evidence="10">Z151</strain>
    </source>
</reference>
<comment type="similarity">
    <text evidence="2">Belongs to the enolase family.</text>
</comment>
<dbReference type="GO" id="GO:0006096">
    <property type="term" value="P:glycolytic process"/>
    <property type="evidence" value="ECO:0007669"/>
    <property type="project" value="UniProtKB-KW"/>
</dbReference>
<dbReference type="PANTHER" id="PTHR11902">
    <property type="entry name" value="ENOLASE"/>
    <property type="match status" value="1"/>
</dbReference>
<evidence type="ECO:0000256" key="2">
    <source>
        <dbReference type="ARBA" id="ARBA00009604"/>
    </source>
</evidence>
<evidence type="ECO:0000259" key="8">
    <source>
        <dbReference type="SMART" id="SM01192"/>
    </source>
</evidence>
<proteinExistence type="inferred from homology"/>
<dbReference type="InterPro" id="IPR000941">
    <property type="entry name" value="Enolase"/>
</dbReference>